<dbReference type="PRINTS" id="PR00421">
    <property type="entry name" value="THIOREDOXIN"/>
</dbReference>
<feature type="domain" description="Thioredoxin" evidence="5">
    <location>
        <begin position="1"/>
        <end position="104"/>
    </location>
</feature>
<dbReference type="InterPro" id="IPR005746">
    <property type="entry name" value="Thioredoxin"/>
</dbReference>
<dbReference type="EMBL" id="KQ425220">
    <property type="protein sequence ID" value="KOF69720.1"/>
    <property type="molecule type" value="Genomic_DNA"/>
</dbReference>
<name>A0A0L8FZE7_OCTBM</name>
<dbReference type="STRING" id="37653.A0A0L8FZE7"/>
<dbReference type="PROSITE" id="PS00194">
    <property type="entry name" value="THIOREDOXIN_1"/>
    <property type="match status" value="1"/>
</dbReference>
<keyword evidence="4" id="KW-0676">Redox-active center</keyword>
<dbReference type="PIRSF" id="PIRSF000077">
    <property type="entry name" value="Thioredoxin"/>
    <property type="match status" value="1"/>
</dbReference>
<dbReference type="PROSITE" id="PS51352">
    <property type="entry name" value="THIOREDOXIN_2"/>
    <property type="match status" value="1"/>
</dbReference>
<dbReference type="CDD" id="cd02947">
    <property type="entry name" value="TRX_family"/>
    <property type="match status" value="1"/>
</dbReference>
<dbReference type="FunFam" id="3.40.30.10:FF:000245">
    <property type="entry name" value="Thioredoxin"/>
    <property type="match status" value="1"/>
</dbReference>
<feature type="site" description="Contributes to redox potential value" evidence="3">
    <location>
        <position position="33"/>
    </location>
</feature>
<evidence type="ECO:0000256" key="1">
    <source>
        <dbReference type="ARBA" id="ARBA00023157"/>
    </source>
</evidence>
<evidence type="ECO:0000313" key="6">
    <source>
        <dbReference type="EMBL" id="KOF69720.1"/>
    </source>
</evidence>
<sequence>MLTITSLEQFNELLAENKDKLIIIDFFAQWCGPCKMIAPKLLAMEKDHDTVLFCKVDVDEAPDVAEDQCISAMPTFRFYKGGDKVDEVIGASEEKIKATLEKHK</sequence>
<evidence type="ECO:0000256" key="2">
    <source>
        <dbReference type="PIRNR" id="PIRNR000077"/>
    </source>
</evidence>
<gene>
    <name evidence="6" type="ORF">OCBIM_22004162mg</name>
</gene>
<dbReference type="AlphaFoldDB" id="A0A0L8FZE7"/>
<evidence type="ECO:0000256" key="3">
    <source>
        <dbReference type="PIRSR" id="PIRSR000077-1"/>
    </source>
</evidence>
<evidence type="ECO:0000256" key="4">
    <source>
        <dbReference type="PIRSR" id="PIRSR000077-4"/>
    </source>
</evidence>
<dbReference type="Pfam" id="PF00085">
    <property type="entry name" value="Thioredoxin"/>
    <property type="match status" value="1"/>
</dbReference>
<dbReference type="OMA" id="QCISAMP"/>
<proteinExistence type="inferred from homology"/>
<dbReference type="InterPro" id="IPR013766">
    <property type="entry name" value="Thioredoxin_domain"/>
</dbReference>
<dbReference type="GO" id="GO:0015035">
    <property type="term" value="F:protein-disulfide reductase activity"/>
    <property type="evidence" value="ECO:0007669"/>
    <property type="project" value="InterPro"/>
</dbReference>
<evidence type="ECO:0000259" key="5">
    <source>
        <dbReference type="PROSITE" id="PS51352"/>
    </source>
</evidence>
<comment type="similarity">
    <text evidence="2">Belongs to the thioredoxin family.</text>
</comment>
<feature type="disulfide bond" description="Redox-active" evidence="4">
    <location>
        <begin position="31"/>
        <end position="34"/>
    </location>
</feature>
<organism evidence="6">
    <name type="scientific">Octopus bimaculoides</name>
    <name type="common">California two-spotted octopus</name>
    <dbReference type="NCBI Taxonomy" id="37653"/>
    <lineage>
        <taxon>Eukaryota</taxon>
        <taxon>Metazoa</taxon>
        <taxon>Spiralia</taxon>
        <taxon>Lophotrochozoa</taxon>
        <taxon>Mollusca</taxon>
        <taxon>Cephalopoda</taxon>
        <taxon>Coleoidea</taxon>
        <taxon>Octopodiformes</taxon>
        <taxon>Octopoda</taxon>
        <taxon>Incirrata</taxon>
        <taxon>Octopodidae</taxon>
        <taxon>Octopus</taxon>
    </lineage>
</organism>
<reference evidence="6" key="1">
    <citation type="submission" date="2015-07" db="EMBL/GenBank/DDBJ databases">
        <title>MeaNS - Measles Nucleotide Surveillance Program.</title>
        <authorList>
            <person name="Tran T."/>
            <person name="Druce J."/>
        </authorList>
    </citation>
    <scope>NUCLEOTIDE SEQUENCE</scope>
    <source>
        <strain evidence="6">UCB-OBI-ISO-001</strain>
        <tissue evidence="6">Gonad</tissue>
    </source>
</reference>
<dbReference type="InterPro" id="IPR017937">
    <property type="entry name" value="Thioredoxin_CS"/>
</dbReference>
<dbReference type="PANTHER" id="PTHR46115">
    <property type="entry name" value="THIOREDOXIN-LIKE PROTEIN 1"/>
    <property type="match status" value="1"/>
</dbReference>
<keyword evidence="1 4" id="KW-1015">Disulfide bond</keyword>
<feature type="active site" description="Nucleophile" evidence="3">
    <location>
        <position position="31"/>
    </location>
</feature>
<dbReference type="SUPFAM" id="SSF52833">
    <property type="entry name" value="Thioredoxin-like"/>
    <property type="match status" value="1"/>
</dbReference>
<feature type="active site" description="Nucleophile" evidence="3">
    <location>
        <position position="34"/>
    </location>
</feature>
<feature type="site" description="Deprotonates C-terminal active site Cys" evidence="3">
    <location>
        <position position="25"/>
    </location>
</feature>
<protein>
    <recommendedName>
        <fullName evidence="2">Thioredoxin</fullName>
    </recommendedName>
</protein>
<dbReference type="KEGG" id="obi:106880381"/>
<feature type="site" description="Contributes to redox potential value" evidence="3">
    <location>
        <position position="32"/>
    </location>
</feature>
<accession>A0A0L8FZE7</accession>
<dbReference type="InterPro" id="IPR036249">
    <property type="entry name" value="Thioredoxin-like_sf"/>
</dbReference>
<dbReference type="OrthoDB" id="2121326at2759"/>
<dbReference type="Gene3D" id="3.40.30.10">
    <property type="entry name" value="Glutaredoxin"/>
    <property type="match status" value="1"/>
</dbReference>